<dbReference type="PATRIC" id="fig|1423777.3.peg.1131"/>
<dbReference type="STRING" id="1423777.FD46_GL001097"/>
<dbReference type="SUPFAM" id="SSF100879">
    <property type="entry name" value="Lesion bypass DNA polymerase (Y-family), little finger domain"/>
    <property type="match status" value="1"/>
</dbReference>
<evidence type="ECO:0000313" key="5">
    <source>
        <dbReference type="EMBL" id="KRL05147.1"/>
    </source>
</evidence>
<dbReference type="InterPro" id="IPR043502">
    <property type="entry name" value="DNA/RNA_pol_sf"/>
</dbReference>
<evidence type="ECO:0000256" key="2">
    <source>
        <dbReference type="ARBA" id="ARBA00022705"/>
    </source>
</evidence>
<evidence type="ECO:0000313" key="6">
    <source>
        <dbReference type="Proteomes" id="UP000051686"/>
    </source>
</evidence>
<dbReference type="PANTHER" id="PTHR11076:SF35">
    <property type="entry name" value="DNA REPAIR PROTEIN HOMOLOG YOBH"/>
    <property type="match status" value="1"/>
</dbReference>
<dbReference type="GO" id="GO:0005829">
    <property type="term" value="C:cytosol"/>
    <property type="evidence" value="ECO:0007669"/>
    <property type="project" value="TreeGrafter"/>
</dbReference>
<dbReference type="InterPro" id="IPR050116">
    <property type="entry name" value="DNA_polymerase-Y"/>
</dbReference>
<evidence type="ECO:0000256" key="1">
    <source>
        <dbReference type="ARBA" id="ARBA00022695"/>
    </source>
</evidence>
<dbReference type="EMBL" id="AZEH01000034">
    <property type="protein sequence ID" value="KRL05147.1"/>
    <property type="molecule type" value="Genomic_DNA"/>
</dbReference>
<comment type="caution">
    <text evidence="5">The sequence shown here is derived from an EMBL/GenBank/DDBJ whole genome shotgun (WGS) entry which is preliminary data.</text>
</comment>
<dbReference type="Pfam" id="PF11799">
    <property type="entry name" value="IMS_C"/>
    <property type="match status" value="1"/>
</dbReference>
<keyword evidence="6" id="KW-1185">Reference proteome</keyword>
<sequence>MTNVWGIGKKTAEHLKHLHIHNMYELAHANPYLLKEKMGVIGSQLFAVSWGVDRSRMNYRPITKSASIGNSQVLPHDYKRQAEIETVIKEIGKQVAARLRHHNKLANCLSLAIGFSYAAAAEDGRNGFHQAVKINPSNSDHEIANQLIFLFRKNWEGQAVRNIAVYSSKLVFNTGQQLNLFLDPVRQVKNEKLNYVIDEIHKRFGFAKLVYATSLTKGGTAIERAKLVGGHNGGNSYE</sequence>
<keyword evidence="3 5" id="KW-0808">Transferase</keyword>
<evidence type="ECO:0000256" key="3">
    <source>
        <dbReference type="ARBA" id="ARBA00022932"/>
    </source>
</evidence>
<feature type="domain" description="DNA polymerase Y-family little finger" evidence="4">
    <location>
        <begin position="67"/>
        <end position="180"/>
    </location>
</feature>
<dbReference type="GO" id="GO:0003684">
    <property type="term" value="F:damaged DNA binding"/>
    <property type="evidence" value="ECO:0007669"/>
    <property type="project" value="InterPro"/>
</dbReference>
<protein>
    <submittedName>
        <fullName evidence="5">DNA-directed DNA polymerase</fullName>
    </submittedName>
</protein>
<proteinExistence type="predicted"/>
<dbReference type="AlphaFoldDB" id="A0A0R1MKU8"/>
<dbReference type="InterPro" id="IPR036775">
    <property type="entry name" value="DNA_pol_Y-fam_lit_finger_sf"/>
</dbReference>
<dbReference type="GO" id="GO:0042276">
    <property type="term" value="P:error-prone translesion synthesis"/>
    <property type="evidence" value="ECO:0007669"/>
    <property type="project" value="TreeGrafter"/>
</dbReference>
<accession>A0A0R1MKU8</accession>
<keyword evidence="2" id="KW-0235">DNA replication</keyword>
<dbReference type="GO" id="GO:0006281">
    <property type="term" value="P:DNA repair"/>
    <property type="evidence" value="ECO:0007669"/>
    <property type="project" value="InterPro"/>
</dbReference>
<dbReference type="GO" id="GO:0006260">
    <property type="term" value="P:DNA replication"/>
    <property type="evidence" value="ECO:0007669"/>
    <property type="project" value="UniProtKB-KW"/>
</dbReference>
<dbReference type="GO" id="GO:0003887">
    <property type="term" value="F:DNA-directed DNA polymerase activity"/>
    <property type="evidence" value="ECO:0007669"/>
    <property type="project" value="UniProtKB-KW"/>
</dbReference>
<name>A0A0R1MKU8_9LACO</name>
<organism evidence="5 6">
    <name type="scientific">Liquorilactobacillus oeni DSM 19972</name>
    <dbReference type="NCBI Taxonomy" id="1423777"/>
    <lineage>
        <taxon>Bacteria</taxon>
        <taxon>Bacillati</taxon>
        <taxon>Bacillota</taxon>
        <taxon>Bacilli</taxon>
        <taxon>Lactobacillales</taxon>
        <taxon>Lactobacillaceae</taxon>
        <taxon>Liquorilactobacillus</taxon>
    </lineage>
</organism>
<dbReference type="GO" id="GO:0009432">
    <property type="term" value="P:SOS response"/>
    <property type="evidence" value="ECO:0007669"/>
    <property type="project" value="TreeGrafter"/>
</dbReference>
<dbReference type="Gene3D" id="1.10.150.20">
    <property type="entry name" value="5' to 3' exonuclease, C-terminal subdomain"/>
    <property type="match status" value="1"/>
</dbReference>
<dbReference type="SUPFAM" id="SSF56672">
    <property type="entry name" value="DNA/RNA polymerases"/>
    <property type="match status" value="1"/>
</dbReference>
<dbReference type="PANTHER" id="PTHR11076">
    <property type="entry name" value="DNA REPAIR POLYMERASE UMUC / TRANSFERASE FAMILY MEMBER"/>
    <property type="match status" value="1"/>
</dbReference>
<gene>
    <name evidence="5" type="ORF">FD46_GL001097</name>
</gene>
<evidence type="ECO:0000259" key="4">
    <source>
        <dbReference type="Pfam" id="PF11799"/>
    </source>
</evidence>
<dbReference type="InterPro" id="IPR017961">
    <property type="entry name" value="DNA_pol_Y-fam_little_finger"/>
</dbReference>
<dbReference type="Proteomes" id="UP000051686">
    <property type="component" value="Unassembled WGS sequence"/>
</dbReference>
<dbReference type="Gene3D" id="3.30.1490.100">
    <property type="entry name" value="DNA polymerase, Y-family, little finger domain"/>
    <property type="match status" value="1"/>
</dbReference>
<keyword evidence="1" id="KW-0548">Nucleotidyltransferase</keyword>
<keyword evidence="3 5" id="KW-0239">DNA-directed DNA polymerase</keyword>
<reference evidence="5 6" key="1">
    <citation type="journal article" date="2015" name="Genome Announc.">
        <title>Expanding the biotechnology potential of lactobacilli through comparative genomics of 213 strains and associated genera.</title>
        <authorList>
            <person name="Sun Z."/>
            <person name="Harris H.M."/>
            <person name="McCann A."/>
            <person name="Guo C."/>
            <person name="Argimon S."/>
            <person name="Zhang W."/>
            <person name="Yang X."/>
            <person name="Jeffery I.B."/>
            <person name="Cooney J.C."/>
            <person name="Kagawa T.F."/>
            <person name="Liu W."/>
            <person name="Song Y."/>
            <person name="Salvetti E."/>
            <person name="Wrobel A."/>
            <person name="Rasinkangas P."/>
            <person name="Parkhill J."/>
            <person name="Rea M.C."/>
            <person name="O'Sullivan O."/>
            <person name="Ritari J."/>
            <person name="Douillard F.P."/>
            <person name="Paul Ross R."/>
            <person name="Yang R."/>
            <person name="Briner A.E."/>
            <person name="Felis G.E."/>
            <person name="de Vos W.M."/>
            <person name="Barrangou R."/>
            <person name="Klaenhammer T.R."/>
            <person name="Caufield P.W."/>
            <person name="Cui Y."/>
            <person name="Zhang H."/>
            <person name="O'Toole P.W."/>
        </authorList>
    </citation>
    <scope>NUCLEOTIDE SEQUENCE [LARGE SCALE GENOMIC DNA]</scope>
    <source>
        <strain evidence="5 6">DSM 19972</strain>
    </source>
</reference>